<evidence type="ECO:0000313" key="2">
    <source>
        <dbReference type="EMBL" id="OXA49455.1"/>
    </source>
</evidence>
<dbReference type="AlphaFoldDB" id="A0A226DVD6"/>
<protein>
    <submittedName>
        <fullName evidence="2">Uncharacterized protein</fullName>
    </submittedName>
</protein>
<keyword evidence="1" id="KW-1133">Transmembrane helix</keyword>
<gene>
    <name evidence="2" type="ORF">Fcan01_15964</name>
</gene>
<keyword evidence="1" id="KW-0472">Membrane</keyword>
<evidence type="ECO:0000313" key="3">
    <source>
        <dbReference type="Proteomes" id="UP000198287"/>
    </source>
</evidence>
<evidence type="ECO:0000256" key="1">
    <source>
        <dbReference type="SAM" id="Phobius"/>
    </source>
</evidence>
<keyword evidence="1" id="KW-0812">Transmembrane</keyword>
<organism evidence="2 3">
    <name type="scientific">Folsomia candida</name>
    <name type="common">Springtail</name>
    <dbReference type="NCBI Taxonomy" id="158441"/>
    <lineage>
        <taxon>Eukaryota</taxon>
        <taxon>Metazoa</taxon>
        <taxon>Ecdysozoa</taxon>
        <taxon>Arthropoda</taxon>
        <taxon>Hexapoda</taxon>
        <taxon>Collembola</taxon>
        <taxon>Entomobryomorpha</taxon>
        <taxon>Isotomoidea</taxon>
        <taxon>Isotomidae</taxon>
        <taxon>Proisotominae</taxon>
        <taxon>Folsomia</taxon>
    </lineage>
</organism>
<accession>A0A226DVD6</accession>
<name>A0A226DVD6_FOLCA</name>
<reference evidence="2 3" key="1">
    <citation type="submission" date="2015-12" db="EMBL/GenBank/DDBJ databases">
        <title>The genome of Folsomia candida.</title>
        <authorList>
            <person name="Faddeeva A."/>
            <person name="Derks M.F."/>
            <person name="Anvar Y."/>
            <person name="Smit S."/>
            <person name="Van Straalen N."/>
            <person name="Roelofs D."/>
        </authorList>
    </citation>
    <scope>NUCLEOTIDE SEQUENCE [LARGE SCALE GENOMIC DNA]</scope>
    <source>
        <strain evidence="2 3">VU population</strain>
        <tissue evidence="2">Whole body</tissue>
    </source>
</reference>
<sequence length="191" mass="21443">MFPVSVNNWIPDKFTVTHFLVPVTLALSVYLTLWSSTQIKDAFMVSLQLCGTSHTPGMCDELIYISLLQWIAKNPNCAGFQTHALISKKVPLPEDGSEPSRKEALYTLLDQLRCSSCSGNFKYYFLTTIGFGSTSSFLYKNARVEITRRFDGHQELITLSTPGISWNLLESCLTPRNYPGMQPHPEKGGRL</sequence>
<feature type="transmembrane region" description="Helical" evidence="1">
    <location>
        <begin position="15"/>
        <end position="34"/>
    </location>
</feature>
<proteinExistence type="predicted"/>
<dbReference type="EMBL" id="LNIX01000010">
    <property type="protein sequence ID" value="OXA49455.1"/>
    <property type="molecule type" value="Genomic_DNA"/>
</dbReference>
<dbReference type="Proteomes" id="UP000198287">
    <property type="component" value="Unassembled WGS sequence"/>
</dbReference>
<comment type="caution">
    <text evidence="2">The sequence shown here is derived from an EMBL/GenBank/DDBJ whole genome shotgun (WGS) entry which is preliminary data.</text>
</comment>
<keyword evidence="3" id="KW-1185">Reference proteome</keyword>
<dbReference type="OrthoDB" id="10251412at2759"/>